<accession>A0ABU3U7Q5</accession>
<dbReference type="Proteomes" id="UP001268651">
    <property type="component" value="Unassembled WGS sequence"/>
</dbReference>
<dbReference type="InterPro" id="IPR029058">
    <property type="entry name" value="AB_hydrolase_fold"/>
</dbReference>
<comment type="caution">
    <text evidence="1">The sequence shown here is derived from an EMBL/GenBank/DDBJ whole genome shotgun (WGS) entry which is preliminary data.</text>
</comment>
<name>A0ABU3U7Q5_9FLAO</name>
<proteinExistence type="predicted"/>
<organism evidence="1 2">
    <name type="scientific">Gilvirhabdus luticola</name>
    <dbReference type="NCBI Taxonomy" id="3079858"/>
    <lineage>
        <taxon>Bacteria</taxon>
        <taxon>Pseudomonadati</taxon>
        <taxon>Bacteroidota</taxon>
        <taxon>Flavobacteriia</taxon>
        <taxon>Flavobacteriales</taxon>
        <taxon>Flavobacteriaceae</taxon>
        <taxon>Gilvirhabdus</taxon>
    </lineage>
</organism>
<dbReference type="Gene3D" id="3.40.50.1820">
    <property type="entry name" value="alpha/beta hydrolase"/>
    <property type="match status" value="1"/>
</dbReference>
<dbReference type="RefSeq" id="WP_316662492.1">
    <property type="nucleotide sequence ID" value="NZ_JAWHTF010000005.1"/>
</dbReference>
<dbReference type="EMBL" id="JAWHTF010000005">
    <property type="protein sequence ID" value="MDU8886447.1"/>
    <property type="molecule type" value="Genomic_DNA"/>
</dbReference>
<gene>
    <name evidence="1" type="ORF">RXV94_09770</name>
</gene>
<protein>
    <submittedName>
        <fullName evidence="1">Alpha/beta hydrolase</fullName>
    </submittedName>
</protein>
<evidence type="ECO:0000313" key="2">
    <source>
        <dbReference type="Proteomes" id="UP001268651"/>
    </source>
</evidence>
<reference evidence="1 2" key="1">
    <citation type="submission" date="2023-10" db="EMBL/GenBank/DDBJ databases">
        <title>Marimonas sp. nov. isolated from tidal mud flat.</title>
        <authorList>
            <person name="Jaincy N.J."/>
            <person name="Srinivasan S."/>
            <person name="Lee S.-S."/>
        </authorList>
    </citation>
    <scope>NUCLEOTIDE SEQUENCE [LARGE SCALE GENOMIC DNA]</scope>
    <source>
        <strain evidence="1 2">MJ-SS3</strain>
    </source>
</reference>
<evidence type="ECO:0000313" key="1">
    <source>
        <dbReference type="EMBL" id="MDU8886447.1"/>
    </source>
</evidence>
<dbReference type="GO" id="GO:0016787">
    <property type="term" value="F:hydrolase activity"/>
    <property type="evidence" value="ECO:0007669"/>
    <property type="project" value="UniProtKB-KW"/>
</dbReference>
<keyword evidence="1" id="KW-0378">Hydrolase</keyword>
<sequence>MNQELIHVYFMPGLAASPSIFEYIKLPEHQFKMYYLEWIIPFSGESINSYAKRMTKNIKHGNVVLVGVSFGGILVQEMSKHIKLFKLIIVSSVKTKHELPKRMKLSRKTKAYKLIPTSLINSFENLAKYSFGDSVKKRLDLYKKYLSVRDKLYLDWSIEQLVCWDQENPIPGIVHIHGSKDHVFPFHHIKDCITVEGGTHIMIINKYKWFNKNLPQIILTQ</sequence>
<dbReference type="SUPFAM" id="SSF53474">
    <property type="entry name" value="alpha/beta-Hydrolases"/>
    <property type="match status" value="1"/>
</dbReference>
<keyword evidence="2" id="KW-1185">Reference proteome</keyword>